<dbReference type="WBParaSite" id="JU765_v2.g5348.t1">
    <property type="protein sequence ID" value="JU765_v2.g5348.t1"/>
    <property type="gene ID" value="JU765_v2.g5348"/>
</dbReference>
<protein>
    <submittedName>
        <fullName evidence="2">Glucuronosyltransferase</fullName>
    </submittedName>
</protein>
<proteinExistence type="predicted"/>
<sequence length="552" mass="61931">MEAYGVGKIFTNGPESAMQQIVPGFDIKEKIRNSAFFFVNSDENVDFTMPITPKLIFTGGIQESVPKTLEKPFLDIFKSAKKGVIYFSPGKIVESQSMPENLRKAFLEAFGEFPEVNFFWNFGNGAEKIGKTPKNVFIFENAPENAILENSKTLAFINHAEMDAVNSGIMKGIPMIAIPVFADQFHNAKILELQNVGETVSKNEITKENLVNKIKKIVENESYKKNAEKLAKIINAKVIKAEERIVKFTEFAAKFGDSETLQTEGRKLAFFFVNSDENVDFTMPITPKLIFTGGIQESTSETLEKPFLDIFDTAKKGVIYFSPGKIVESQSMPENLKKAFLEAFGEFPEINFIWNFGNGAEKVGKTPKNVFVFETAPENAILENSKTLAFINHAEMDAVNSGIMKGIPMIAIPVFADQFHNAKILERQNVGETVSKNEITKENLINKIKKIVENESYKKNAEKLAKIINAKVIKAEERIVKFTEFAAKFGDSETLQTEGRKLGWIQLYSLDVVLFVVIVLVTIILGFFKLIKKATKKVQQIIQKPSTTKKNN</sequence>
<organism evidence="1 2">
    <name type="scientific">Panagrolaimus sp. JU765</name>
    <dbReference type="NCBI Taxonomy" id="591449"/>
    <lineage>
        <taxon>Eukaryota</taxon>
        <taxon>Metazoa</taxon>
        <taxon>Ecdysozoa</taxon>
        <taxon>Nematoda</taxon>
        <taxon>Chromadorea</taxon>
        <taxon>Rhabditida</taxon>
        <taxon>Tylenchina</taxon>
        <taxon>Panagrolaimomorpha</taxon>
        <taxon>Panagrolaimoidea</taxon>
        <taxon>Panagrolaimidae</taxon>
        <taxon>Panagrolaimus</taxon>
    </lineage>
</organism>
<evidence type="ECO:0000313" key="1">
    <source>
        <dbReference type="Proteomes" id="UP000887576"/>
    </source>
</evidence>
<name>A0AC34RBY8_9BILA</name>
<reference evidence="2" key="1">
    <citation type="submission" date="2022-11" db="UniProtKB">
        <authorList>
            <consortium name="WormBaseParasite"/>
        </authorList>
    </citation>
    <scope>IDENTIFICATION</scope>
</reference>
<evidence type="ECO:0000313" key="2">
    <source>
        <dbReference type="WBParaSite" id="JU765_v2.g5348.t1"/>
    </source>
</evidence>
<dbReference type="Proteomes" id="UP000887576">
    <property type="component" value="Unplaced"/>
</dbReference>
<accession>A0AC34RBY8</accession>